<dbReference type="AlphaFoldDB" id="A0A1H5KCL2"/>
<sequence>MTTFSVHGTAIRSVPPERAQLRLQVVFEGADRGKVLSRTIEVHRRVTEQARRHQESGAATWWGADRVQAMPFKEYVKNSDRRITKFRSSASVTVRFQDFEALAEWVAQVGALDGVSVSGIDWELTQHTRRETEKATRIDAVRDAVVRAQDYATALGLGEPRLVAVFEPGLRPHAGPASPPPAAFAARGAPASAGASADLKAGDVDTRAEVSADFVTD</sequence>
<evidence type="ECO:0008006" key="3">
    <source>
        <dbReference type="Google" id="ProtNLM"/>
    </source>
</evidence>
<dbReference type="EMBL" id="FNTX01000002">
    <property type="protein sequence ID" value="SEE61738.1"/>
    <property type="molecule type" value="Genomic_DNA"/>
</dbReference>
<proteinExistence type="predicted"/>
<dbReference type="OrthoDB" id="3724496at2"/>
<evidence type="ECO:0000313" key="2">
    <source>
        <dbReference type="Proteomes" id="UP000199220"/>
    </source>
</evidence>
<evidence type="ECO:0000313" key="1">
    <source>
        <dbReference type="EMBL" id="SEE61738.1"/>
    </source>
</evidence>
<dbReference type="PANTHER" id="PTHR34387:SF1">
    <property type="entry name" value="PERIPLASMIC IMMUNOGENIC PROTEIN"/>
    <property type="match status" value="1"/>
</dbReference>
<dbReference type="Gene3D" id="3.30.110.170">
    <property type="entry name" value="Protein of unknown function (DUF541), domain 1"/>
    <property type="match status" value="1"/>
</dbReference>
<accession>A0A1H5KCL2</accession>
<dbReference type="RefSeq" id="WP_089773167.1">
    <property type="nucleotide sequence ID" value="NZ_FNTX01000002.1"/>
</dbReference>
<dbReference type="STRING" id="648782.SAMN04488554_2163"/>
<protein>
    <recommendedName>
        <fullName evidence="3">SIMPL domain-containing protein</fullName>
    </recommendedName>
</protein>
<dbReference type="Proteomes" id="UP000199220">
    <property type="component" value="Unassembled WGS sequence"/>
</dbReference>
<dbReference type="PANTHER" id="PTHR34387">
    <property type="entry name" value="SLR1258 PROTEIN"/>
    <property type="match status" value="1"/>
</dbReference>
<name>A0A1H5KCL2_9MICO</name>
<dbReference type="Pfam" id="PF04402">
    <property type="entry name" value="SIMPL"/>
    <property type="match status" value="1"/>
</dbReference>
<gene>
    <name evidence="1" type="ORF">SAMN04488554_2163</name>
</gene>
<keyword evidence="2" id="KW-1185">Reference proteome</keyword>
<dbReference type="GO" id="GO:0006974">
    <property type="term" value="P:DNA damage response"/>
    <property type="evidence" value="ECO:0007669"/>
    <property type="project" value="TreeGrafter"/>
</dbReference>
<reference evidence="2" key="1">
    <citation type="submission" date="2016-10" db="EMBL/GenBank/DDBJ databases">
        <authorList>
            <person name="Varghese N."/>
            <person name="Submissions S."/>
        </authorList>
    </citation>
    <scope>NUCLEOTIDE SEQUENCE [LARGE SCALE GENOMIC DNA]</scope>
    <source>
        <strain evidence="2">DSM 21368</strain>
    </source>
</reference>
<dbReference type="InterPro" id="IPR007497">
    <property type="entry name" value="SIMPL/DUF541"/>
</dbReference>
<dbReference type="Gene3D" id="3.30.70.2970">
    <property type="entry name" value="Protein of unknown function (DUF541), domain 2"/>
    <property type="match status" value="1"/>
</dbReference>
<organism evidence="1 2">
    <name type="scientific">Ruania alba</name>
    <dbReference type="NCBI Taxonomy" id="648782"/>
    <lineage>
        <taxon>Bacteria</taxon>
        <taxon>Bacillati</taxon>
        <taxon>Actinomycetota</taxon>
        <taxon>Actinomycetes</taxon>
        <taxon>Micrococcales</taxon>
        <taxon>Ruaniaceae</taxon>
        <taxon>Ruania</taxon>
    </lineage>
</organism>
<dbReference type="InterPro" id="IPR052022">
    <property type="entry name" value="26kDa_periplasmic_antigen"/>
</dbReference>